<dbReference type="Gene3D" id="3.30.200.20">
    <property type="entry name" value="Phosphorylase Kinase, domain 1"/>
    <property type="match status" value="1"/>
</dbReference>
<organism evidence="21 22">
    <name type="scientific">Acer negundo</name>
    <name type="common">Box elder</name>
    <dbReference type="NCBI Taxonomy" id="4023"/>
    <lineage>
        <taxon>Eukaryota</taxon>
        <taxon>Viridiplantae</taxon>
        <taxon>Streptophyta</taxon>
        <taxon>Embryophyta</taxon>
        <taxon>Tracheophyta</taxon>
        <taxon>Spermatophyta</taxon>
        <taxon>Magnoliopsida</taxon>
        <taxon>eudicotyledons</taxon>
        <taxon>Gunneridae</taxon>
        <taxon>Pentapetalae</taxon>
        <taxon>rosids</taxon>
        <taxon>malvids</taxon>
        <taxon>Sapindales</taxon>
        <taxon>Sapindaceae</taxon>
        <taxon>Hippocastanoideae</taxon>
        <taxon>Acereae</taxon>
        <taxon>Acer</taxon>
    </lineage>
</organism>
<dbReference type="Pfam" id="PF00188">
    <property type="entry name" value="CAP"/>
    <property type="match status" value="1"/>
</dbReference>
<reference evidence="21" key="2">
    <citation type="submission" date="2023-02" db="EMBL/GenBank/DDBJ databases">
        <authorList>
            <person name="Swenson N.G."/>
            <person name="Wegrzyn J.L."/>
            <person name="Mcevoy S.L."/>
        </authorList>
    </citation>
    <scope>NUCLEOTIDE SEQUENCE</scope>
    <source>
        <strain evidence="21">91603</strain>
        <tissue evidence="21">Leaf</tissue>
    </source>
</reference>
<evidence type="ECO:0000256" key="3">
    <source>
        <dbReference type="ARBA" id="ARBA00010217"/>
    </source>
</evidence>
<dbReference type="GO" id="GO:0005524">
    <property type="term" value="F:ATP binding"/>
    <property type="evidence" value="ECO:0007669"/>
    <property type="project" value="UniProtKB-UniRule"/>
</dbReference>
<reference evidence="21" key="1">
    <citation type="journal article" date="2022" name="Plant J.">
        <title>Strategies of tolerance reflected in two North American maple genomes.</title>
        <authorList>
            <person name="McEvoy S.L."/>
            <person name="Sezen U.U."/>
            <person name="Trouern-Trend A."/>
            <person name="McMahon S.M."/>
            <person name="Schaberg P.G."/>
            <person name="Yang J."/>
            <person name="Wegrzyn J.L."/>
            <person name="Swenson N.G."/>
        </authorList>
    </citation>
    <scope>NUCLEOTIDE SEQUENCE</scope>
    <source>
        <strain evidence="21">91603</strain>
    </source>
</reference>
<keyword evidence="13 18" id="KW-0472">Membrane</keyword>
<feature type="compositionally biased region" description="Pro residues" evidence="17">
    <location>
        <begin position="389"/>
        <end position="415"/>
    </location>
</feature>
<dbReference type="SMART" id="SM00198">
    <property type="entry name" value="SCP"/>
    <property type="match status" value="1"/>
</dbReference>
<dbReference type="Gene3D" id="1.10.510.10">
    <property type="entry name" value="Transferase(Phosphotransferase) domain 1"/>
    <property type="match status" value="1"/>
</dbReference>
<accession>A0AAD5IE94</accession>
<keyword evidence="22" id="KW-1185">Reference proteome</keyword>
<evidence type="ECO:0000256" key="15">
    <source>
        <dbReference type="ARBA" id="ARBA00023180"/>
    </source>
</evidence>
<sequence>MPFTFSSTVVYFIGLLLLGALIILPTIHTQEDAPQYYLDAHNSARAKVGVGPMTWNETLATYAEKYVSTRVADCTREYSGGPYGENLIANGLNRSSSISGTDIMNIWVAEKANYDLRSNACVAGRSCRNYTQVVWQNSRSLGCAKVRCSDGGYFFSCNYDPPGNLIGQRPFEINESAPTPEPVLAPSPAHTEDRRKAIGLVAGLIAGASAIILLGLVFVWFFLRWKRKQKETTYPVFDVPSGNEFENGTGPRKFSYRELASTTNNFCEEAKLGEGGFGGVYKGFLKDLNTFAAVKRISIADSLSDLEPKMLDIQPNVETVAVNAVFELHGLFIRPALIILPTIHTQEDVPTVHKYARNNLTVVNSSPLTPEKAHNSANGTMVVSGSTPEPSPITPEPSPITPIPSTPEPSPPQPPKAKGLVAALIAGASALILVGLVFVWFFLRWKRKQKATTYPVFDLSFDNEFENGTGPRNLDSHLFKGKSLLTWDVRNKIVQGLASALLYLHEEGDHCVLHRDIKSSNIMLDSEFNAKLGDFGLARFVDHAKGSQTTALAGTIGYIAPECLTARKASKESDVFSFGIVVLEIACGRRSIDQHICDESQVSLVPWVWESYGNKRLVDVVDKKIGTNFDIKKMECLMIVGLWCAHPARNLRPSIRQAIQVLNFELPLPNLPSKMPVPNYDVPSSSTPAPALAATAMSGNSSLSLTVPR</sequence>
<dbReference type="InterPro" id="IPR011009">
    <property type="entry name" value="Kinase-like_dom_sf"/>
</dbReference>
<comment type="caution">
    <text evidence="21">The sequence shown here is derived from an EMBL/GenBank/DDBJ whole genome shotgun (WGS) entry which is preliminary data.</text>
</comment>
<protein>
    <recommendedName>
        <fullName evidence="20">Protein kinase domain-containing protein</fullName>
    </recommendedName>
</protein>
<dbReference type="Proteomes" id="UP001064489">
    <property type="component" value="Chromosome 2"/>
</dbReference>
<evidence type="ECO:0000313" key="22">
    <source>
        <dbReference type="Proteomes" id="UP001064489"/>
    </source>
</evidence>
<evidence type="ECO:0000256" key="1">
    <source>
        <dbReference type="ARBA" id="ARBA00004251"/>
    </source>
</evidence>
<evidence type="ECO:0000256" key="12">
    <source>
        <dbReference type="ARBA" id="ARBA00022989"/>
    </source>
</evidence>
<evidence type="ECO:0000256" key="9">
    <source>
        <dbReference type="ARBA" id="ARBA00022741"/>
    </source>
</evidence>
<evidence type="ECO:0000256" key="17">
    <source>
        <dbReference type="SAM" id="MobiDB-lite"/>
    </source>
</evidence>
<dbReference type="InterPro" id="IPR001283">
    <property type="entry name" value="CRISP-related"/>
</dbReference>
<dbReference type="PROSITE" id="PS00107">
    <property type="entry name" value="PROTEIN_KINASE_ATP"/>
    <property type="match status" value="1"/>
</dbReference>
<evidence type="ECO:0000256" key="4">
    <source>
        <dbReference type="ARBA" id="ARBA00022475"/>
    </source>
</evidence>
<dbReference type="SMART" id="SM00220">
    <property type="entry name" value="S_TKc"/>
    <property type="match status" value="1"/>
</dbReference>
<feature type="region of interest" description="Disordered" evidence="17">
    <location>
        <begin position="366"/>
        <end position="415"/>
    </location>
</feature>
<evidence type="ECO:0000256" key="5">
    <source>
        <dbReference type="ARBA" id="ARBA00022679"/>
    </source>
</evidence>
<evidence type="ECO:0000313" key="21">
    <source>
        <dbReference type="EMBL" id="KAI9160758.1"/>
    </source>
</evidence>
<evidence type="ECO:0000256" key="10">
    <source>
        <dbReference type="ARBA" id="ARBA00022777"/>
    </source>
</evidence>
<dbReference type="PROSITE" id="PS01010">
    <property type="entry name" value="CRISP_2"/>
    <property type="match status" value="1"/>
</dbReference>
<dbReference type="EMBL" id="JAJSOW010000106">
    <property type="protein sequence ID" value="KAI9160758.1"/>
    <property type="molecule type" value="Genomic_DNA"/>
</dbReference>
<evidence type="ECO:0000256" key="6">
    <source>
        <dbReference type="ARBA" id="ARBA00022692"/>
    </source>
</evidence>
<dbReference type="CDD" id="cd05381">
    <property type="entry name" value="CAP_PR-1"/>
    <property type="match status" value="1"/>
</dbReference>
<comment type="subcellular location">
    <subcellularLocation>
        <location evidence="1">Cell membrane</location>
        <topology evidence="1">Single-pass type I membrane protein</topology>
    </subcellularLocation>
</comment>
<dbReference type="InterPro" id="IPR008271">
    <property type="entry name" value="Ser/Thr_kinase_AS"/>
</dbReference>
<dbReference type="SUPFAM" id="SSF55797">
    <property type="entry name" value="PR-1-like"/>
    <property type="match status" value="1"/>
</dbReference>
<keyword evidence="12 18" id="KW-1133">Transmembrane helix</keyword>
<dbReference type="FunFam" id="1.10.510.10:FF:000240">
    <property type="entry name" value="Lectin-domain containing receptor kinase A4.3"/>
    <property type="match status" value="1"/>
</dbReference>
<comment type="similarity">
    <text evidence="2">In the N-terminal section; belongs to the leguminous lectin family.</text>
</comment>
<dbReference type="GO" id="GO:0030246">
    <property type="term" value="F:carbohydrate binding"/>
    <property type="evidence" value="ECO:0007669"/>
    <property type="project" value="UniProtKB-KW"/>
</dbReference>
<feature type="chain" id="PRO_5042222367" description="Protein kinase domain-containing protein" evidence="19">
    <location>
        <begin position="30"/>
        <end position="709"/>
    </location>
</feature>
<dbReference type="PROSITE" id="PS50011">
    <property type="entry name" value="PROTEIN_KINASE_DOM"/>
    <property type="match status" value="1"/>
</dbReference>
<feature type="binding site" evidence="16">
    <location>
        <position position="295"/>
    </location>
    <ligand>
        <name>ATP</name>
        <dbReference type="ChEBI" id="CHEBI:30616"/>
    </ligand>
</feature>
<keyword evidence="6 18" id="KW-0812">Transmembrane</keyword>
<evidence type="ECO:0000256" key="16">
    <source>
        <dbReference type="PROSITE-ProRule" id="PRU10141"/>
    </source>
</evidence>
<dbReference type="SUPFAM" id="SSF56112">
    <property type="entry name" value="Protein kinase-like (PK-like)"/>
    <property type="match status" value="1"/>
</dbReference>
<keyword evidence="8" id="KW-0430">Lectin</keyword>
<evidence type="ECO:0000256" key="8">
    <source>
        <dbReference type="ARBA" id="ARBA00022734"/>
    </source>
</evidence>
<evidence type="ECO:0000256" key="18">
    <source>
        <dbReference type="SAM" id="Phobius"/>
    </source>
</evidence>
<keyword evidence="10" id="KW-0418">Kinase</keyword>
<dbReference type="Gene3D" id="3.40.33.10">
    <property type="entry name" value="CAP"/>
    <property type="match status" value="1"/>
</dbReference>
<keyword evidence="5" id="KW-0808">Transferase</keyword>
<feature type="signal peptide" evidence="19">
    <location>
        <begin position="1"/>
        <end position="29"/>
    </location>
</feature>
<dbReference type="InterPro" id="IPR035940">
    <property type="entry name" value="CAP_sf"/>
</dbReference>
<gene>
    <name evidence="21" type="ORF">LWI28_011220</name>
</gene>
<keyword evidence="15" id="KW-0325">Glycoprotein</keyword>
<evidence type="ECO:0000256" key="11">
    <source>
        <dbReference type="ARBA" id="ARBA00022840"/>
    </source>
</evidence>
<feature type="domain" description="Protein kinase" evidence="20">
    <location>
        <begin position="266"/>
        <end position="649"/>
    </location>
</feature>
<evidence type="ECO:0000256" key="2">
    <source>
        <dbReference type="ARBA" id="ARBA00008536"/>
    </source>
</evidence>
<feature type="transmembrane region" description="Helical" evidence="18">
    <location>
        <begin position="197"/>
        <end position="223"/>
    </location>
</feature>
<evidence type="ECO:0000259" key="20">
    <source>
        <dbReference type="PROSITE" id="PS50011"/>
    </source>
</evidence>
<feature type="compositionally biased region" description="Polar residues" evidence="17">
    <location>
        <begin position="375"/>
        <end position="385"/>
    </location>
</feature>
<keyword evidence="7 19" id="KW-0732">Signal</keyword>
<keyword evidence="4" id="KW-1003">Cell membrane</keyword>
<evidence type="ECO:0000256" key="14">
    <source>
        <dbReference type="ARBA" id="ARBA00023170"/>
    </source>
</evidence>
<dbReference type="InterPro" id="IPR018244">
    <property type="entry name" value="Allrgn_V5/Tpx1_CS"/>
</dbReference>
<dbReference type="GO" id="GO:0005886">
    <property type="term" value="C:plasma membrane"/>
    <property type="evidence" value="ECO:0007669"/>
    <property type="project" value="UniProtKB-SubCell"/>
</dbReference>
<dbReference type="InterPro" id="IPR014044">
    <property type="entry name" value="CAP_dom"/>
</dbReference>
<comment type="similarity">
    <text evidence="3">In the C-terminal section; belongs to the protein kinase superfamily. Ser/Thr protein kinase family.</text>
</comment>
<keyword evidence="14" id="KW-0675">Receptor</keyword>
<dbReference type="InterPro" id="IPR050528">
    <property type="entry name" value="L-type_Lectin-RKs"/>
</dbReference>
<keyword evidence="11 16" id="KW-0067">ATP-binding</keyword>
<keyword evidence="9 16" id="KW-0547">Nucleotide-binding</keyword>
<feature type="transmembrane region" description="Helical" evidence="18">
    <location>
        <begin position="420"/>
        <end position="443"/>
    </location>
</feature>
<evidence type="ECO:0000256" key="19">
    <source>
        <dbReference type="SAM" id="SignalP"/>
    </source>
</evidence>
<dbReference type="GO" id="GO:0005576">
    <property type="term" value="C:extracellular region"/>
    <property type="evidence" value="ECO:0007669"/>
    <property type="project" value="InterPro"/>
</dbReference>
<dbReference type="AlphaFoldDB" id="A0AAD5IE94"/>
<dbReference type="InterPro" id="IPR000719">
    <property type="entry name" value="Prot_kinase_dom"/>
</dbReference>
<dbReference type="PROSITE" id="PS00108">
    <property type="entry name" value="PROTEIN_KINASE_ST"/>
    <property type="match status" value="1"/>
</dbReference>
<evidence type="ECO:0000256" key="13">
    <source>
        <dbReference type="ARBA" id="ARBA00023136"/>
    </source>
</evidence>
<evidence type="ECO:0000256" key="7">
    <source>
        <dbReference type="ARBA" id="ARBA00022729"/>
    </source>
</evidence>
<proteinExistence type="inferred from homology"/>
<dbReference type="PRINTS" id="PR00837">
    <property type="entry name" value="V5TPXLIKE"/>
</dbReference>
<dbReference type="PANTHER" id="PTHR27007">
    <property type="match status" value="1"/>
</dbReference>
<dbReference type="GO" id="GO:0002229">
    <property type="term" value="P:defense response to oomycetes"/>
    <property type="evidence" value="ECO:0007669"/>
    <property type="project" value="UniProtKB-ARBA"/>
</dbReference>
<dbReference type="Pfam" id="PF00069">
    <property type="entry name" value="Pkinase"/>
    <property type="match status" value="1"/>
</dbReference>
<dbReference type="InterPro" id="IPR017441">
    <property type="entry name" value="Protein_kinase_ATP_BS"/>
</dbReference>
<dbReference type="GO" id="GO:0004672">
    <property type="term" value="F:protein kinase activity"/>
    <property type="evidence" value="ECO:0007669"/>
    <property type="project" value="InterPro"/>
</dbReference>
<dbReference type="FunFam" id="3.40.33.10:FF:000004">
    <property type="entry name" value="CAP, cysteine-rich secretory protein, antigen 5"/>
    <property type="match status" value="1"/>
</dbReference>
<name>A0AAD5IE94_ACENE</name>